<evidence type="ECO:0000256" key="1">
    <source>
        <dbReference type="ARBA" id="ARBA00022801"/>
    </source>
</evidence>
<dbReference type="Pfam" id="PF00271">
    <property type="entry name" value="Helicase_C"/>
    <property type="match status" value="1"/>
</dbReference>
<gene>
    <name evidence="4" type="ORF">WKV53_08060</name>
</gene>
<keyword evidence="5" id="KW-1185">Reference proteome</keyword>
<proteinExistence type="predicted"/>
<accession>A0ABU9ATH5</accession>
<dbReference type="PANTHER" id="PTHR45766:SF6">
    <property type="entry name" value="SWI_SNF-RELATED MATRIX-ASSOCIATED ACTIN-DEPENDENT REGULATOR OF CHROMATIN SUBFAMILY A-LIKE PROTEIN 1"/>
    <property type="match status" value="1"/>
</dbReference>
<dbReference type="GO" id="GO:0004386">
    <property type="term" value="F:helicase activity"/>
    <property type="evidence" value="ECO:0007669"/>
    <property type="project" value="UniProtKB-KW"/>
</dbReference>
<keyword evidence="4" id="KW-0547">Nucleotide-binding</keyword>
<evidence type="ECO:0000313" key="4">
    <source>
        <dbReference type="EMBL" id="MEK7950446.1"/>
    </source>
</evidence>
<dbReference type="InterPro" id="IPR038718">
    <property type="entry name" value="SNF2-like_sf"/>
</dbReference>
<dbReference type="PROSITE" id="PS51192">
    <property type="entry name" value="HELICASE_ATP_BIND_1"/>
    <property type="match status" value="1"/>
</dbReference>
<evidence type="ECO:0000259" key="2">
    <source>
        <dbReference type="PROSITE" id="PS51192"/>
    </source>
</evidence>
<dbReference type="SMART" id="SM00490">
    <property type="entry name" value="HELICc"/>
    <property type="match status" value="1"/>
</dbReference>
<dbReference type="Pfam" id="PF00176">
    <property type="entry name" value="SNF2-rel_dom"/>
    <property type="match status" value="1"/>
</dbReference>
<feature type="domain" description="Helicase C-terminal" evidence="3">
    <location>
        <begin position="520"/>
        <end position="706"/>
    </location>
</feature>
<dbReference type="SUPFAM" id="SSF52540">
    <property type="entry name" value="P-loop containing nucleoside triphosphate hydrolases"/>
    <property type="match status" value="2"/>
</dbReference>
<dbReference type="InterPro" id="IPR014001">
    <property type="entry name" value="Helicase_ATP-bd"/>
</dbReference>
<comment type="caution">
    <text evidence="4">The sequence shown here is derived from an EMBL/GenBank/DDBJ whole genome shotgun (WGS) entry which is preliminary data.</text>
</comment>
<dbReference type="InterPro" id="IPR001650">
    <property type="entry name" value="Helicase_C-like"/>
</dbReference>
<sequence>MVRHLRQPTLVGQLTGKKMSAVVPMVEVRWGIKTEFVALAVLETFADDDDNDFESIVAKSRYEKIEELRSLMTFEKLSGSLSNVMYSMRTAEIKFFAHQFVPVLKFVNSPLSRLLIADEVGLGKTIEAGLIWTECRARYQARRLLIICPPTLVPKWLRELRNRFSIDAEEATAKDLQNRFERFEKRGPTESFALVTSYHALRPRRSERRLLQPWLALQGTDVEFEGKPSIKDWKPRPALFRQLLEWDGKDPFIDLAVFDEAHLMKNTATANHLVGDVIASSAQAVIALSATPLTNQSRDLYALLRLVDPDMFRSEAIFQDLRRRNIPAVKLASELSKAQINIDRCQELLSEIPESAARDNLDHRISQIGSASDLTADDRIDILGKATRLNELGSFLTRTRKVEIPEHKAVREPVTLTVEPEDEELVFYNAVLSLIRQRVKEKGEMLSLFHLIAPALSMTSCLPLMAEKLRKGESRWGDLDDLAYLDTAYTEDSDDSDFVGENQTSILGDRSWLPNFDFEAADTKYTALKKELLGRATTEKVIIFAFFKGTLHYLKRRLEEDGMRCMLVTGDVKDLDERDQLLQDFAKPEYRILLCSEVAAEGVDLQFCRVMVNYDLPWNPMRVEQRIGRIDRIGQEAKSIVIINFHVKGTIDGSIYTHLHSKIGLFEDTIGDLEGIVGEYVNRLTLELLSNDLTPKQVEARVQQVAKAIALERQQMAAIDQESDTLLGLRSYFHETVTRSRSLGRYIKPSELRLFTDDFFAETYSGGDSCQLNWDSPAKDCLAITFSFHAFEDFKTYLTNQAQPIPKGFNQSTRTGVLTLDPEVHEKLKRKHRNLILANHLHPFVGWMTSTYQHRQKSWHPAAAVKVATGAVPPSVYFYVVMRITLKHHVLSKEELLFRAIDAETLQVQPLTESEALLNDVLDHGATWSNPAGFPDHGDALADALDRLERDCTEIQDAFAEELELRINTKRAQIESHFTRQIETQRRRLESMSQSGSARAQDIAGARTRIGNLEVRFKEELENLDSAEEITPEFKRVACGLIKTCADR</sequence>
<dbReference type="CDD" id="cd18793">
    <property type="entry name" value="SF2_C_SNF"/>
    <property type="match status" value="1"/>
</dbReference>
<keyword evidence="4" id="KW-0067">ATP-binding</keyword>
<evidence type="ECO:0000259" key="3">
    <source>
        <dbReference type="PROSITE" id="PS51194"/>
    </source>
</evidence>
<dbReference type="EMBL" id="JBBUKT010000002">
    <property type="protein sequence ID" value="MEK7950446.1"/>
    <property type="molecule type" value="Genomic_DNA"/>
</dbReference>
<name>A0ABU9ATH5_9BACT</name>
<reference evidence="4 5" key="1">
    <citation type="submission" date="2024-04" db="EMBL/GenBank/DDBJ databases">
        <title>Luteolibacter sp. isolated from soil.</title>
        <authorList>
            <person name="An J."/>
        </authorList>
    </citation>
    <scope>NUCLEOTIDE SEQUENCE [LARGE SCALE GENOMIC DNA]</scope>
    <source>
        <strain evidence="4 5">Y139</strain>
    </source>
</reference>
<protein>
    <submittedName>
        <fullName evidence="4">Helicase-related protein</fullName>
    </submittedName>
</protein>
<dbReference type="Proteomes" id="UP001371305">
    <property type="component" value="Unassembled WGS sequence"/>
</dbReference>
<dbReference type="RefSeq" id="WP_341404028.1">
    <property type="nucleotide sequence ID" value="NZ_JBBUKT010000002.1"/>
</dbReference>
<organism evidence="4 5">
    <name type="scientific">Luteolibacter soli</name>
    <dbReference type="NCBI Taxonomy" id="3135280"/>
    <lineage>
        <taxon>Bacteria</taxon>
        <taxon>Pseudomonadati</taxon>
        <taxon>Verrucomicrobiota</taxon>
        <taxon>Verrucomicrobiia</taxon>
        <taxon>Verrucomicrobiales</taxon>
        <taxon>Verrucomicrobiaceae</taxon>
        <taxon>Luteolibacter</taxon>
    </lineage>
</organism>
<dbReference type="Gene3D" id="3.40.50.300">
    <property type="entry name" value="P-loop containing nucleotide triphosphate hydrolases"/>
    <property type="match status" value="1"/>
</dbReference>
<dbReference type="SMART" id="SM00487">
    <property type="entry name" value="DEXDc"/>
    <property type="match status" value="1"/>
</dbReference>
<dbReference type="Gene3D" id="3.40.50.10810">
    <property type="entry name" value="Tandem AAA-ATPase domain"/>
    <property type="match status" value="1"/>
</dbReference>
<dbReference type="InterPro" id="IPR000330">
    <property type="entry name" value="SNF2_N"/>
</dbReference>
<dbReference type="InterPro" id="IPR027417">
    <property type="entry name" value="P-loop_NTPase"/>
</dbReference>
<keyword evidence="4" id="KW-0347">Helicase</keyword>
<evidence type="ECO:0000313" key="5">
    <source>
        <dbReference type="Proteomes" id="UP001371305"/>
    </source>
</evidence>
<keyword evidence="1" id="KW-0378">Hydrolase</keyword>
<dbReference type="PROSITE" id="PS51194">
    <property type="entry name" value="HELICASE_CTER"/>
    <property type="match status" value="1"/>
</dbReference>
<feature type="domain" description="Helicase ATP-binding" evidence="2">
    <location>
        <begin position="105"/>
        <end position="310"/>
    </location>
</feature>
<dbReference type="InterPro" id="IPR049730">
    <property type="entry name" value="SNF2/RAD54-like_C"/>
</dbReference>
<dbReference type="PANTHER" id="PTHR45766">
    <property type="entry name" value="DNA ANNEALING HELICASE AND ENDONUCLEASE ZRANB3 FAMILY MEMBER"/>
    <property type="match status" value="1"/>
</dbReference>